<gene>
    <name evidence="1" type="ORF">K444DRAFT_205308</name>
</gene>
<evidence type="ECO:0000313" key="2">
    <source>
        <dbReference type="Proteomes" id="UP000235371"/>
    </source>
</evidence>
<dbReference type="EMBL" id="KZ613747">
    <property type="protein sequence ID" value="PMD64759.1"/>
    <property type="molecule type" value="Genomic_DNA"/>
</dbReference>
<sequence length="119" mass="13147">MQQKQQSSKLISWNGICNNLCRTSSKYCGIGDMLDCPVLRCCMSGHQLIISSRATCLLGGRRHSEHCISNAAPESGFYTIDTDCLPFPMGMEALPKITHPGKIPTLRSSKTEAWEDPPF</sequence>
<name>A0A2J6TP17_9HELO</name>
<dbReference type="RefSeq" id="XP_024741663.1">
    <property type="nucleotide sequence ID" value="XM_024871035.1"/>
</dbReference>
<dbReference type="Proteomes" id="UP000235371">
    <property type="component" value="Unassembled WGS sequence"/>
</dbReference>
<evidence type="ECO:0000313" key="1">
    <source>
        <dbReference type="EMBL" id="PMD64759.1"/>
    </source>
</evidence>
<reference evidence="1 2" key="1">
    <citation type="submission" date="2016-04" db="EMBL/GenBank/DDBJ databases">
        <title>A degradative enzymes factory behind the ericoid mycorrhizal symbiosis.</title>
        <authorList>
            <consortium name="DOE Joint Genome Institute"/>
            <person name="Martino E."/>
            <person name="Morin E."/>
            <person name="Grelet G."/>
            <person name="Kuo A."/>
            <person name="Kohler A."/>
            <person name="Daghino S."/>
            <person name="Barry K."/>
            <person name="Choi C."/>
            <person name="Cichocki N."/>
            <person name="Clum A."/>
            <person name="Copeland A."/>
            <person name="Hainaut M."/>
            <person name="Haridas S."/>
            <person name="Labutti K."/>
            <person name="Lindquist E."/>
            <person name="Lipzen A."/>
            <person name="Khouja H.-R."/>
            <person name="Murat C."/>
            <person name="Ohm R."/>
            <person name="Olson A."/>
            <person name="Spatafora J."/>
            <person name="Veneault-Fourrey C."/>
            <person name="Henrissat B."/>
            <person name="Grigoriev I."/>
            <person name="Martin F."/>
            <person name="Perotto S."/>
        </authorList>
    </citation>
    <scope>NUCLEOTIDE SEQUENCE [LARGE SCALE GENOMIC DNA]</scope>
    <source>
        <strain evidence="1 2">E</strain>
    </source>
</reference>
<protein>
    <submittedName>
        <fullName evidence="1">Uncharacterized protein</fullName>
    </submittedName>
</protein>
<dbReference type="AlphaFoldDB" id="A0A2J6TP17"/>
<proteinExistence type="predicted"/>
<dbReference type="InParanoid" id="A0A2J6TP17"/>
<organism evidence="1 2">
    <name type="scientific">Hyaloscypha bicolor E</name>
    <dbReference type="NCBI Taxonomy" id="1095630"/>
    <lineage>
        <taxon>Eukaryota</taxon>
        <taxon>Fungi</taxon>
        <taxon>Dikarya</taxon>
        <taxon>Ascomycota</taxon>
        <taxon>Pezizomycotina</taxon>
        <taxon>Leotiomycetes</taxon>
        <taxon>Helotiales</taxon>
        <taxon>Hyaloscyphaceae</taxon>
        <taxon>Hyaloscypha</taxon>
        <taxon>Hyaloscypha bicolor</taxon>
    </lineage>
</organism>
<dbReference type="GeneID" id="36579117"/>
<accession>A0A2J6TP17</accession>
<keyword evidence="2" id="KW-1185">Reference proteome</keyword>